<dbReference type="CDD" id="cd07377">
    <property type="entry name" value="WHTH_GntR"/>
    <property type="match status" value="1"/>
</dbReference>
<dbReference type="Pfam" id="PF00392">
    <property type="entry name" value="GntR"/>
    <property type="match status" value="1"/>
</dbReference>
<name>A0A3D9T1U7_9ACTN</name>
<dbReference type="Proteomes" id="UP000256661">
    <property type="component" value="Unassembled WGS sequence"/>
</dbReference>
<keyword evidence="1" id="KW-0805">Transcription regulation</keyword>
<dbReference type="PANTHER" id="PTHR44846">
    <property type="entry name" value="MANNOSYL-D-GLYCERATE TRANSPORT/METABOLISM SYSTEM REPRESSOR MNGR-RELATED"/>
    <property type="match status" value="1"/>
</dbReference>
<evidence type="ECO:0000259" key="4">
    <source>
        <dbReference type="PROSITE" id="PS50949"/>
    </source>
</evidence>
<dbReference type="PANTHER" id="PTHR44846:SF17">
    <property type="entry name" value="GNTR-FAMILY TRANSCRIPTIONAL REGULATOR"/>
    <property type="match status" value="1"/>
</dbReference>
<dbReference type="SMART" id="SM00345">
    <property type="entry name" value="HTH_GNTR"/>
    <property type="match status" value="1"/>
</dbReference>
<dbReference type="InterPro" id="IPR036390">
    <property type="entry name" value="WH_DNA-bd_sf"/>
</dbReference>
<dbReference type="PROSITE" id="PS50949">
    <property type="entry name" value="HTH_GNTR"/>
    <property type="match status" value="1"/>
</dbReference>
<reference evidence="5 6" key="1">
    <citation type="submission" date="2018-08" db="EMBL/GenBank/DDBJ databases">
        <title>Sequencing the genomes of 1000 actinobacteria strains.</title>
        <authorList>
            <person name="Klenk H.-P."/>
        </authorList>
    </citation>
    <scope>NUCLEOTIDE SEQUENCE [LARGE SCALE GENOMIC DNA]</scope>
    <source>
        <strain evidence="5 6">DSM 43927</strain>
    </source>
</reference>
<protein>
    <submittedName>
        <fullName evidence="5">Regulatory GntR family protein</fullName>
    </submittedName>
</protein>
<evidence type="ECO:0000256" key="3">
    <source>
        <dbReference type="ARBA" id="ARBA00023163"/>
    </source>
</evidence>
<accession>A0A3D9T1U7</accession>
<gene>
    <name evidence="5" type="ORF">DFJ69_5835</name>
</gene>
<dbReference type="InterPro" id="IPR000524">
    <property type="entry name" value="Tscrpt_reg_HTH_GntR"/>
</dbReference>
<dbReference type="GO" id="GO:0003677">
    <property type="term" value="F:DNA binding"/>
    <property type="evidence" value="ECO:0007669"/>
    <property type="project" value="UniProtKB-KW"/>
</dbReference>
<dbReference type="EMBL" id="QTTT01000001">
    <property type="protein sequence ID" value="REF00304.1"/>
    <property type="molecule type" value="Genomic_DNA"/>
</dbReference>
<sequence length="148" mass="16337">MRQGRPVDHDIDRPVYKQVADDIREQIADGGLSPDERLPGEERLGHIYGVGVNTIRNAMALLRSEGLLVTEKGRGSRVRPDRRRAVAKLPRKGRAFVRRATAEESERLGLGEGEPVIVIVVGGEEQVLPAFEVELVNGEGDETPRDSH</sequence>
<organism evidence="5 6">
    <name type="scientific">Thermomonospora umbrina</name>
    <dbReference type="NCBI Taxonomy" id="111806"/>
    <lineage>
        <taxon>Bacteria</taxon>
        <taxon>Bacillati</taxon>
        <taxon>Actinomycetota</taxon>
        <taxon>Actinomycetes</taxon>
        <taxon>Streptosporangiales</taxon>
        <taxon>Thermomonosporaceae</taxon>
        <taxon>Thermomonospora</taxon>
    </lineage>
</organism>
<proteinExistence type="predicted"/>
<evidence type="ECO:0000256" key="1">
    <source>
        <dbReference type="ARBA" id="ARBA00023015"/>
    </source>
</evidence>
<dbReference type="RefSeq" id="WP_116025470.1">
    <property type="nucleotide sequence ID" value="NZ_QTTT01000001.1"/>
</dbReference>
<dbReference type="InterPro" id="IPR036388">
    <property type="entry name" value="WH-like_DNA-bd_sf"/>
</dbReference>
<evidence type="ECO:0000313" key="6">
    <source>
        <dbReference type="Proteomes" id="UP000256661"/>
    </source>
</evidence>
<keyword evidence="2" id="KW-0238">DNA-binding</keyword>
<dbReference type="Gene3D" id="1.10.10.10">
    <property type="entry name" value="Winged helix-like DNA-binding domain superfamily/Winged helix DNA-binding domain"/>
    <property type="match status" value="1"/>
</dbReference>
<keyword evidence="3" id="KW-0804">Transcription</keyword>
<feature type="domain" description="HTH gntR-type" evidence="4">
    <location>
        <begin position="13"/>
        <end position="81"/>
    </location>
</feature>
<evidence type="ECO:0000313" key="5">
    <source>
        <dbReference type="EMBL" id="REF00304.1"/>
    </source>
</evidence>
<dbReference type="GO" id="GO:0045892">
    <property type="term" value="P:negative regulation of DNA-templated transcription"/>
    <property type="evidence" value="ECO:0007669"/>
    <property type="project" value="TreeGrafter"/>
</dbReference>
<dbReference type="GO" id="GO:0003700">
    <property type="term" value="F:DNA-binding transcription factor activity"/>
    <property type="evidence" value="ECO:0007669"/>
    <property type="project" value="InterPro"/>
</dbReference>
<dbReference type="AlphaFoldDB" id="A0A3D9T1U7"/>
<keyword evidence="6" id="KW-1185">Reference proteome</keyword>
<dbReference type="SUPFAM" id="SSF46785">
    <property type="entry name" value="Winged helix' DNA-binding domain"/>
    <property type="match status" value="1"/>
</dbReference>
<comment type="caution">
    <text evidence="5">The sequence shown here is derived from an EMBL/GenBank/DDBJ whole genome shotgun (WGS) entry which is preliminary data.</text>
</comment>
<dbReference type="InterPro" id="IPR050679">
    <property type="entry name" value="Bact_HTH_transcr_reg"/>
</dbReference>
<evidence type="ECO:0000256" key="2">
    <source>
        <dbReference type="ARBA" id="ARBA00023125"/>
    </source>
</evidence>
<dbReference type="OrthoDB" id="7363114at2"/>